<feature type="transmembrane region" description="Helical" evidence="1">
    <location>
        <begin position="317"/>
        <end position="337"/>
    </location>
</feature>
<feature type="transmembrane region" description="Helical" evidence="1">
    <location>
        <begin position="259"/>
        <end position="276"/>
    </location>
</feature>
<dbReference type="KEGG" id="cbae:COR50_16360"/>
<name>A0A291QX52_9BACT</name>
<evidence type="ECO:0000313" key="3">
    <source>
        <dbReference type="Proteomes" id="UP000220133"/>
    </source>
</evidence>
<evidence type="ECO:0000256" key="1">
    <source>
        <dbReference type="SAM" id="Phobius"/>
    </source>
</evidence>
<keyword evidence="1" id="KW-0812">Transmembrane</keyword>
<feature type="transmembrane region" description="Helical" evidence="1">
    <location>
        <begin position="288"/>
        <end position="305"/>
    </location>
</feature>
<protein>
    <recommendedName>
        <fullName evidence="4">Glycosyltransferase RgtA/B/C/D-like domain-containing protein</fullName>
    </recommendedName>
</protein>
<feature type="transmembrane region" description="Helical" evidence="1">
    <location>
        <begin position="132"/>
        <end position="151"/>
    </location>
</feature>
<feature type="transmembrane region" description="Helical" evidence="1">
    <location>
        <begin position="158"/>
        <end position="177"/>
    </location>
</feature>
<evidence type="ECO:0000313" key="2">
    <source>
        <dbReference type="EMBL" id="ATL48609.1"/>
    </source>
</evidence>
<feature type="transmembrane region" description="Helical" evidence="1">
    <location>
        <begin position="204"/>
        <end position="225"/>
    </location>
</feature>
<accession>A0A291QX52</accession>
<dbReference type="RefSeq" id="WP_098194982.1">
    <property type="nucleotide sequence ID" value="NZ_CP023777.1"/>
</dbReference>
<keyword evidence="3" id="KW-1185">Reference proteome</keyword>
<gene>
    <name evidence="2" type="ORF">COR50_16360</name>
</gene>
<reference evidence="2 3" key="1">
    <citation type="submission" date="2017-10" db="EMBL/GenBank/DDBJ databases">
        <title>Paenichitinophaga pekingensis gen. nov., sp. nov., isolated from activated sludge.</title>
        <authorList>
            <person name="Jin D."/>
            <person name="Kong X."/>
            <person name="Deng Y."/>
            <person name="Bai Z."/>
        </authorList>
    </citation>
    <scope>NUCLEOTIDE SEQUENCE [LARGE SCALE GENOMIC DNA]</scope>
    <source>
        <strain evidence="2 3">13</strain>
    </source>
</reference>
<keyword evidence="1" id="KW-0472">Membrane</keyword>
<feature type="transmembrane region" description="Helical" evidence="1">
    <location>
        <begin position="344"/>
        <end position="363"/>
    </location>
</feature>
<dbReference type="Proteomes" id="UP000220133">
    <property type="component" value="Chromosome"/>
</dbReference>
<feature type="transmembrane region" description="Helical" evidence="1">
    <location>
        <begin position="183"/>
        <end position="199"/>
    </location>
</feature>
<dbReference type="OrthoDB" id="614715at2"/>
<feature type="transmembrane region" description="Helical" evidence="1">
    <location>
        <begin position="109"/>
        <end position="126"/>
    </location>
</feature>
<feature type="transmembrane region" description="Helical" evidence="1">
    <location>
        <begin position="12"/>
        <end position="31"/>
    </location>
</feature>
<keyword evidence="1" id="KW-1133">Transmembrane helix</keyword>
<dbReference type="AlphaFoldDB" id="A0A291QX52"/>
<evidence type="ECO:0008006" key="4">
    <source>
        <dbReference type="Google" id="ProtNLM"/>
    </source>
</evidence>
<dbReference type="EMBL" id="CP023777">
    <property type="protein sequence ID" value="ATL48609.1"/>
    <property type="molecule type" value="Genomic_DNA"/>
</dbReference>
<proteinExistence type="predicted"/>
<organism evidence="2 3">
    <name type="scientific">Chitinophaga caeni</name>
    <dbReference type="NCBI Taxonomy" id="2029983"/>
    <lineage>
        <taxon>Bacteria</taxon>
        <taxon>Pseudomonadati</taxon>
        <taxon>Bacteroidota</taxon>
        <taxon>Chitinophagia</taxon>
        <taxon>Chitinophagales</taxon>
        <taxon>Chitinophagaceae</taxon>
        <taxon>Chitinophaga</taxon>
    </lineage>
</organism>
<sequence length="561" mass="64764">MPGLLERNRTTTVLECLIICGLAIVPLFLTFPYRVNIFLSYEGAYRMYLGQVPYKDFGTPLGFGFWLVPSLFFKLFGPHMMSLVKAQVFMNILGGFAFRSMMRSLNVQPIIRLLSILVFAISYSFFNFWPWYNHSVIVYEFVGLAFLLAALNREYKQAWIVYIQLFLSATFLFLSFFTKQDGGGLGLLLALALLVYGCIQDRKYLRLGIFIASYLIIALAVFLPFQKYNIGYWFNHGQPPHNSRLSVADFADAIMGESQWIKFYLVLILLLLIPAIKQFSKTWEDRNFMLFTLLTLGILAEAALFQVTSYTPPDNNIFFHSFAFALIASLLTSQLHIKLDGWKAIIAGACLVLLWWSGTYWKYIDRVFARFLPGKEVANVSPTGENVVSKHNFMINLDTTDVPTSEWVFTSIKGFEKMYMPPSTVHGMEKVLAWKAVNFQGKMPKVLNMTELTPLAYAMPYQLETGSNYPLWYHLGVGMFNKQLQLFTRKVQRQEYDIVMYEYAPTLNNFFPFALRETLQQHYRLADSFLAPRRPTNANIEVYVRKNDTTDWETLQYSESK</sequence>